<protein>
    <submittedName>
        <fullName evidence="2">Uncharacterized protein</fullName>
    </submittedName>
</protein>
<name>A0ABT1IHN6_9PSEU</name>
<accession>A0ABT1IHN6</accession>
<reference evidence="2 3" key="1">
    <citation type="submission" date="2022-06" db="EMBL/GenBank/DDBJ databases">
        <title>Genomic Encyclopedia of Archaeal and Bacterial Type Strains, Phase II (KMG-II): from individual species to whole genera.</title>
        <authorList>
            <person name="Goeker M."/>
        </authorList>
    </citation>
    <scope>NUCLEOTIDE SEQUENCE [LARGE SCALE GENOMIC DNA]</scope>
    <source>
        <strain evidence="2 3">DSM 44255</strain>
    </source>
</reference>
<proteinExistence type="predicted"/>
<gene>
    <name evidence="2" type="ORF">LV75_004669</name>
</gene>
<evidence type="ECO:0000313" key="2">
    <source>
        <dbReference type="EMBL" id="MCP2272150.1"/>
    </source>
</evidence>
<dbReference type="Proteomes" id="UP001205185">
    <property type="component" value="Unassembled WGS sequence"/>
</dbReference>
<feature type="region of interest" description="Disordered" evidence="1">
    <location>
        <begin position="228"/>
        <end position="291"/>
    </location>
</feature>
<feature type="compositionally biased region" description="Gly residues" evidence="1">
    <location>
        <begin position="49"/>
        <end position="67"/>
    </location>
</feature>
<dbReference type="EMBL" id="JAMTCO010000011">
    <property type="protein sequence ID" value="MCP2272150.1"/>
    <property type="molecule type" value="Genomic_DNA"/>
</dbReference>
<evidence type="ECO:0000256" key="1">
    <source>
        <dbReference type="SAM" id="MobiDB-lite"/>
    </source>
</evidence>
<keyword evidence="3" id="KW-1185">Reference proteome</keyword>
<organism evidence="2 3">
    <name type="scientific">Actinokineospora diospyrosa</name>
    <dbReference type="NCBI Taxonomy" id="103728"/>
    <lineage>
        <taxon>Bacteria</taxon>
        <taxon>Bacillati</taxon>
        <taxon>Actinomycetota</taxon>
        <taxon>Actinomycetes</taxon>
        <taxon>Pseudonocardiales</taxon>
        <taxon>Pseudonocardiaceae</taxon>
        <taxon>Actinokineospora</taxon>
    </lineage>
</organism>
<comment type="caution">
    <text evidence="2">The sequence shown here is derived from an EMBL/GenBank/DDBJ whole genome shotgun (WGS) entry which is preliminary data.</text>
</comment>
<sequence>MGRTSFARGPYDTRGRSAQQGPKRLALPRGNATGVVPPRKGSPPHRAVGTGGSEECGVGNAVGGRAVGLGSQDHLPQEPPIYSLLTDPDRTESATTACGQQNTLWTTTRQPTQPAPGHSDPAVPTRPPSGPAPTHRTSPWTVGPAGANPASVRSAPTHPPSTWTLGMAGAIPARSRLPCQPSAWTVGLAGAKCSMGWTCFVWGSGTRSVSARQGQSFRPLLCGPATGVVGAPRKTGPPHRAKLENRGSGPMLPPGNEASDPRVAELAVRRRGRPARREVVATRLGRPGGPL</sequence>
<feature type="region of interest" description="Disordered" evidence="1">
    <location>
        <begin position="1"/>
        <end position="79"/>
    </location>
</feature>
<feature type="region of interest" description="Disordered" evidence="1">
    <location>
        <begin position="107"/>
        <end position="159"/>
    </location>
</feature>
<evidence type="ECO:0000313" key="3">
    <source>
        <dbReference type="Proteomes" id="UP001205185"/>
    </source>
</evidence>